<feature type="compositionally biased region" description="Low complexity" evidence="11">
    <location>
        <begin position="1169"/>
        <end position="1186"/>
    </location>
</feature>
<dbReference type="EC" id="3.5.1.98" evidence="3"/>
<feature type="domain" description="Histone deacetylase" evidence="12">
    <location>
        <begin position="198"/>
        <end position="505"/>
    </location>
</feature>
<dbReference type="AlphaFoldDB" id="A0A7E4ZTG1"/>
<dbReference type="GO" id="GO:0040029">
    <property type="term" value="P:epigenetic regulation of gene expression"/>
    <property type="evidence" value="ECO:0007669"/>
    <property type="project" value="TreeGrafter"/>
</dbReference>
<feature type="compositionally biased region" description="Acidic residues" evidence="11">
    <location>
        <begin position="1054"/>
        <end position="1083"/>
    </location>
</feature>
<dbReference type="WBParaSite" id="Pan_g16462.t1">
    <property type="protein sequence ID" value="Pan_g16462.t1"/>
    <property type="gene ID" value="Pan_g16462"/>
</dbReference>
<dbReference type="InterPro" id="IPR023801">
    <property type="entry name" value="His_deacetylse_dom"/>
</dbReference>
<dbReference type="PRINTS" id="PR01270">
    <property type="entry name" value="HDASUPER"/>
</dbReference>
<feature type="compositionally biased region" description="Pro residues" evidence="11">
    <location>
        <begin position="1149"/>
        <end position="1160"/>
    </location>
</feature>
<reference evidence="14" key="2">
    <citation type="submission" date="2020-10" db="UniProtKB">
        <authorList>
            <consortium name="WormBaseParasite"/>
        </authorList>
    </citation>
    <scope>IDENTIFICATION</scope>
</reference>
<protein>
    <recommendedName>
        <fullName evidence="3">histone deacetylase</fullName>
        <ecNumber evidence="3">3.5.1.98</ecNumber>
    </recommendedName>
</protein>
<organism evidence="13 14">
    <name type="scientific">Panagrellus redivivus</name>
    <name type="common">Microworm</name>
    <dbReference type="NCBI Taxonomy" id="6233"/>
    <lineage>
        <taxon>Eukaryota</taxon>
        <taxon>Metazoa</taxon>
        <taxon>Ecdysozoa</taxon>
        <taxon>Nematoda</taxon>
        <taxon>Chromadorea</taxon>
        <taxon>Rhabditida</taxon>
        <taxon>Tylenchina</taxon>
        <taxon>Panagrolaimomorpha</taxon>
        <taxon>Panagrolaimoidea</taxon>
        <taxon>Panagrolaimidae</taxon>
        <taxon>Panagrellus</taxon>
    </lineage>
</organism>
<evidence type="ECO:0000256" key="9">
    <source>
        <dbReference type="ARBA" id="ARBA00023242"/>
    </source>
</evidence>
<feature type="region of interest" description="Disordered" evidence="11">
    <location>
        <begin position="103"/>
        <end position="134"/>
    </location>
</feature>
<keyword evidence="9" id="KW-0539">Nucleus</keyword>
<dbReference type="SUPFAM" id="SSF52768">
    <property type="entry name" value="Arginase/deacetylase"/>
    <property type="match status" value="1"/>
</dbReference>
<feature type="compositionally biased region" description="Low complexity" evidence="11">
    <location>
        <begin position="1202"/>
        <end position="1218"/>
    </location>
</feature>
<dbReference type="GO" id="GO:0000118">
    <property type="term" value="C:histone deacetylase complex"/>
    <property type="evidence" value="ECO:0007669"/>
    <property type="project" value="TreeGrafter"/>
</dbReference>
<feature type="compositionally biased region" description="Acidic residues" evidence="11">
    <location>
        <begin position="1006"/>
        <end position="1018"/>
    </location>
</feature>
<evidence type="ECO:0000256" key="11">
    <source>
        <dbReference type="SAM" id="MobiDB-lite"/>
    </source>
</evidence>
<dbReference type="PANTHER" id="PTHR10625:SF5">
    <property type="entry name" value="HISTONE DEACETYLASE"/>
    <property type="match status" value="1"/>
</dbReference>
<comment type="catalytic activity">
    <reaction evidence="10">
        <text>N(6)-acetyl-L-lysyl-[histone] + H2O = L-lysyl-[histone] + acetate</text>
        <dbReference type="Rhea" id="RHEA:58196"/>
        <dbReference type="Rhea" id="RHEA-COMP:9845"/>
        <dbReference type="Rhea" id="RHEA-COMP:11338"/>
        <dbReference type="ChEBI" id="CHEBI:15377"/>
        <dbReference type="ChEBI" id="CHEBI:29969"/>
        <dbReference type="ChEBI" id="CHEBI:30089"/>
        <dbReference type="ChEBI" id="CHEBI:61930"/>
        <dbReference type="EC" id="3.5.1.98"/>
    </reaction>
</comment>
<name>A0A7E4ZTG1_PANRE</name>
<reference evidence="13" key="1">
    <citation type="journal article" date="2013" name="Genetics">
        <title>The draft genome and transcriptome of Panagrellus redivivus are shaped by the harsh demands of a free-living lifestyle.</title>
        <authorList>
            <person name="Srinivasan J."/>
            <person name="Dillman A.R."/>
            <person name="Macchietto M.G."/>
            <person name="Heikkinen L."/>
            <person name="Lakso M."/>
            <person name="Fracchia K.M."/>
            <person name="Antoshechkin I."/>
            <person name="Mortazavi A."/>
            <person name="Wong G."/>
            <person name="Sternberg P.W."/>
        </authorList>
    </citation>
    <scope>NUCLEOTIDE SEQUENCE [LARGE SCALE GENOMIC DNA]</scope>
    <source>
        <strain evidence="13">MT8872</strain>
    </source>
</reference>
<evidence type="ECO:0000256" key="2">
    <source>
        <dbReference type="ARBA" id="ARBA00007738"/>
    </source>
</evidence>
<feature type="compositionally biased region" description="Low complexity" evidence="11">
    <location>
        <begin position="1105"/>
        <end position="1136"/>
    </location>
</feature>
<keyword evidence="4" id="KW-0678">Repressor</keyword>
<dbReference type="PANTHER" id="PTHR10625">
    <property type="entry name" value="HISTONE DEACETYLASE HDAC1-RELATED"/>
    <property type="match status" value="1"/>
</dbReference>
<dbReference type="GO" id="GO:0141221">
    <property type="term" value="F:histone deacetylase activity, hydrolytic mechanism"/>
    <property type="evidence" value="ECO:0007669"/>
    <property type="project" value="UniProtKB-EC"/>
</dbReference>
<evidence type="ECO:0000313" key="14">
    <source>
        <dbReference type="WBParaSite" id="Pan_g16462.t1"/>
    </source>
</evidence>
<keyword evidence="5" id="KW-0378">Hydrolase</keyword>
<evidence type="ECO:0000256" key="4">
    <source>
        <dbReference type="ARBA" id="ARBA00022491"/>
    </source>
</evidence>
<keyword evidence="6" id="KW-0156">Chromatin regulator</keyword>
<feature type="region of interest" description="Disordered" evidence="11">
    <location>
        <begin position="952"/>
        <end position="1218"/>
    </location>
</feature>
<dbReference type="Pfam" id="PF00850">
    <property type="entry name" value="Hist_deacetyl"/>
    <property type="match status" value="1"/>
</dbReference>
<dbReference type="Gene3D" id="3.40.800.20">
    <property type="entry name" value="Histone deacetylase domain"/>
    <property type="match status" value="1"/>
</dbReference>
<dbReference type="InterPro" id="IPR023696">
    <property type="entry name" value="Ureohydrolase_dom_sf"/>
</dbReference>
<comment type="subcellular location">
    <subcellularLocation>
        <location evidence="1">Nucleus</location>
    </subcellularLocation>
</comment>
<evidence type="ECO:0000259" key="12">
    <source>
        <dbReference type="Pfam" id="PF00850"/>
    </source>
</evidence>
<feature type="compositionally biased region" description="Basic residues" evidence="11">
    <location>
        <begin position="103"/>
        <end position="112"/>
    </location>
</feature>
<evidence type="ECO:0000256" key="7">
    <source>
        <dbReference type="ARBA" id="ARBA00023015"/>
    </source>
</evidence>
<dbReference type="InterPro" id="IPR000286">
    <property type="entry name" value="HDACs"/>
</dbReference>
<evidence type="ECO:0000256" key="5">
    <source>
        <dbReference type="ARBA" id="ARBA00022801"/>
    </source>
</evidence>
<evidence type="ECO:0000256" key="1">
    <source>
        <dbReference type="ARBA" id="ARBA00004123"/>
    </source>
</evidence>
<evidence type="ECO:0000256" key="10">
    <source>
        <dbReference type="ARBA" id="ARBA00048287"/>
    </source>
</evidence>
<sequence>MPPKRRKKQANAPVKVEIDCMLPEVKPEPKPKRTRKVKKEEQIAPVIPGWPEWSVPLDYEVPKREPKLEPEPQVEVKLEPKVVPTHSVKTGRRLIARAVRRLRQKRRPRTRKIPLPPNIHDQSKTKYDPKDRPACRRQTYEDTDMSYDEADPDVELLETFHPWRAIRYKKPPKIEKRLTAVGVNTSHLRHYNKVFTRHPESAERIEHTLQRLKVCSEHMFDFLYVNKFVKKFKDVDKKVLDFLESQKTHSKEYLQELINLADHADMNVQTWCTQFDSVQMTRETTDVCIESLFLCFYMATAIHIGNYFNGFALVRPPGHHAQYDCPAGFCVINNVAATAAYLLRKPDIHKVLIIDVDVHHGNGTQELFYDRDDVTYISIHRYEQGKFWPYKRESDYDNIGEGKGKGHNMNVCINENGSHDTDYMYIFTELILPVALELNPDYVIFSLGYDACYGDPIGIMDIEADVFSHMIYHLNPVCNGKILCVLEGGYNHSSVAVGVDNNVRVLSTMKPVPLHCRKAVRESTARSVYDLICVIQPYWPVLWSYYTFLPPHVRKHKQRKPKYVNDQHITTGDINQQKLFDAYMDYEIKLSVPPEYQVFKPSKRFPAEEIPNTKYYYLFGIEDVRHTTFDLNQNFIGYVYHLAGVKLKMLTNALFRVYPEHFDDGPPPSRPTKKFRPIPDKEGEFPWYALIYESVHIVTRNDSSSRCMIVTWGFHRQVRISTTRHMQINVGIGEGNARTAHYFPINLTEVPTVDGLIYLCAKLLPVFYYAEPHFVYLCLDKDAPPVFTDPQVLRVLLWMLQGVNNRRLIVYWNGTELTSDITAYTCDPYYRKDESEMPLPKPRLQLDEQLVKDIVESFWIPPQPLLPEHQRLIMRPIPRRDRSQPLKPAHDALSRVGRRMRLAQGLTESSECDFSVPRTKYNVDEATSRKYLPYPVEYTDASSVEEYSSVTYVSEESEKEEKPKPRIVLRIPKKEPVMPSSSESSSDDDNVQRPRVGGTGSSNPPTDDEAGNGDDDEVPQSSHTVEVNGHIEPEHRQLANAVPAYEEVDRSYDADDDEYDQNDDGDVGISGDEYDQNGDDDAGGGDGENGYDGDHANAEPSFVISSDSSSSSDDDSSSNSGSNSTDSSQQSSSSESSESEEEAPTNDNNPPPPPPAPAPPASNRKRTAAHFTSSSSASNSSASLPSSDDEDAAQPQAEIGGNANSLADLQLSSDSDDA</sequence>
<keyword evidence="7" id="KW-0805">Transcription regulation</keyword>
<keyword evidence="13" id="KW-1185">Reference proteome</keyword>
<comment type="similarity">
    <text evidence="2">Belongs to the histone deacetylase family. HD type 2 subfamily.</text>
</comment>
<evidence type="ECO:0000256" key="8">
    <source>
        <dbReference type="ARBA" id="ARBA00023163"/>
    </source>
</evidence>
<keyword evidence="8" id="KW-0804">Transcription</keyword>
<accession>A0A7E4ZTG1</accession>
<evidence type="ECO:0000256" key="6">
    <source>
        <dbReference type="ARBA" id="ARBA00022853"/>
    </source>
</evidence>
<dbReference type="Proteomes" id="UP000492821">
    <property type="component" value="Unassembled WGS sequence"/>
</dbReference>
<proteinExistence type="inferred from homology"/>
<dbReference type="InterPro" id="IPR037138">
    <property type="entry name" value="His_deacetylse_dom_sf"/>
</dbReference>
<evidence type="ECO:0000256" key="3">
    <source>
        <dbReference type="ARBA" id="ARBA00012111"/>
    </source>
</evidence>
<feature type="compositionally biased region" description="Basic and acidic residues" evidence="11">
    <location>
        <begin position="121"/>
        <end position="134"/>
    </location>
</feature>
<evidence type="ECO:0000313" key="13">
    <source>
        <dbReference type="Proteomes" id="UP000492821"/>
    </source>
</evidence>